<evidence type="ECO:0000313" key="1">
    <source>
        <dbReference type="EMBL" id="KAK2158528.1"/>
    </source>
</evidence>
<gene>
    <name evidence="1" type="ORF">NP493_1791g00002</name>
</gene>
<proteinExistence type="predicted"/>
<accession>A0AAD9N7Q8</accession>
<reference evidence="1" key="1">
    <citation type="journal article" date="2023" name="Mol. Biol. Evol.">
        <title>Third-Generation Sequencing Reveals the Adaptive Role of the Epigenome in Three Deep-Sea Polychaetes.</title>
        <authorList>
            <person name="Perez M."/>
            <person name="Aroh O."/>
            <person name="Sun Y."/>
            <person name="Lan Y."/>
            <person name="Juniper S.K."/>
            <person name="Young C.R."/>
            <person name="Angers B."/>
            <person name="Qian P.Y."/>
        </authorList>
    </citation>
    <scope>NUCLEOTIDE SEQUENCE</scope>
    <source>
        <strain evidence="1">R07B-5</strain>
    </source>
</reference>
<keyword evidence="2" id="KW-1185">Reference proteome</keyword>
<dbReference type="Proteomes" id="UP001209878">
    <property type="component" value="Unassembled WGS sequence"/>
</dbReference>
<evidence type="ECO:0000313" key="2">
    <source>
        <dbReference type="Proteomes" id="UP001209878"/>
    </source>
</evidence>
<organism evidence="1 2">
    <name type="scientific">Ridgeia piscesae</name>
    <name type="common">Tubeworm</name>
    <dbReference type="NCBI Taxonomy" id="27915"/>
    <lineage>
        <taxon>Eukaryota</taxon>
        <taxon>Metazoa</taxon>
        <taxon>Spiralia</taxon>
        <taxon>Lophotrochozoa</taxon>
        <taxon>Annelida</taxon>
        <taxon>Polychaeta</taxon>
        <taxon>Sedentaria</taxon>
        <taxon>Canalipalpata</taxon>
        <taxon>Sabellida</taxon>
        <taxon>Siboglinidae</taxon>
        <taxon>Ridgeia</taxon>
    </lineage>
</organism>
<protein>
    <submittedName>
        <fullName evidence="1">Uncharacterized protein</fullName>
    </submittedName>
</protein>
<dbReference type="EMBL" id="JAODUO010001790">
    <property type="protein sequence ID" value="KAK2158528.1"/>
    <property type="molecule type" value="Genomic_DNA"/>
</dbReference>
<comment type="caution">
    <text evidence="1">The sequence shown here is derived from an EMBL/GenBank/DDBJ whole genome shotgun (WGS) entry which is preliminary data.</text>
</comment>
<sequence>MACCVFYLQNCTKKHYIYTTNTASFAAKQLTVHNICPTNQTYHKHPSATDTIQCINVHTKMITVIRTAKASMEKVQFCVHGYSTLL</sequence>
<name>A0AAD9N7Q8_RIDPI</name>
<dbReference type="AlphaFoldDB" id="A0AAD9N7Q8"/>